<proteinExistence type="predicted"/>
<feature type="transmembrane region" description="Helical" evidence="6">
    <location>
        <begin position="12"/>
        <end position="33"/>
    </location>
</feature>
<dbReference type="PANTHER" id="PTHR13414">
    <property type="entry name" value="HUEL-CATION TRANSPORTER"/>
    <property type="match status" value="1"/>
</dbReference>
<keyword evidence="5 6" id="KW-0472">Membrane</keyword>
<feature type="domain" description="Cation efflux protein transmembrane" evidence="7">
    <location>
        <begin position="15"/>
        <end position="213"/>
    </location>
</feature>
<feature type="transmembrane region" description="Helical" evidence="6">
    <location>
        <begin position="79"/>
        <end position="103"/>
    </location>
</feature>
<feature type="transmembrane region" description="Helical" evidence="6">
    <location>
        <begin position="165"/>
        <end position="185"/>
    </location>
</feature>
<keyword evidence="2" id="KW-0813">Transport</keyword>
<feature type="domain" description="Cation efflux protein cytoplasmic" evidence="8">
    <location>
        <begin position="226"/>
        <end position="302"/>
    </location>
</feature>
<dbReference type="Gene3D" id="3.30.70.1350">
    <property type="entry name" value="Cation efflux protein, cytoplasmic domain"/>
    <property type="match status" value="1"/>
</dbReference>
<accession>A0A1F4UI82</accession>
<evidence type="ECO:0000313" key="10">
    <source>
        <dbReference type="Proteomes" id="UP000176583"/>
    </source>
</evidence>
<evidence type="ECO:0000256" key="4">
    <source>
        <dbReference type="ARBA" id="ARBA00022989"/>
    </source>
</evidence>
<evidence type="ECO:0000256" key="1">
    <source>
        <dbReference type="ARBA" id="ARBA00004141"/>
    </source>
</evidence>
<dbReference type="GO" id="GO:0016020">
    <property type="term" value="C:membrane"/>
    <property type="evidence" value="ECO:0007669"/>
    <property type="project" value="UniProtKB-SubCell"/>
</dbReference>
<dbReference type="Gene3D" id="1.20.1510.10">
    <property type="entry name" value="Cation efflux protein transmembrane domain"/>
    <property type="match status" value="1"/>
</dbReference>
<organism evidence="9 10">
    <name type="scientific">candidate division WWE3 bacterium RBG_19FT_COMBO_53_11</name>
    <dbReference type="NCBI Taxonomy" id="1802613"/>
    <lineage>
        <taxon>Bacteria</taxon>
        <taxon>Katanobacteria</taxon>
    </lineage>
</organism>
<protein>
    <submittedName>
        <fullName evidence="9">Uncharacterized protein</fullName>
    </submittedName>
</protein>
<feature type="transmembrane region" description="Helical" evidence="6">
    <location>
        <begin position="115"/>
        <end position="137"/>
    </location>
</feature>
<dbReference type="SUPFAM" id="SSF160240">
    <property type="entry name" value="Cation efflux protein cytoplasmic domain-like"/>
    <property type="match status" value="1"/>
</dbReference>
<evidence type="ECO:0000259" key="8">
    <source>
        <dbReference type="Pfam" id="PF16916"/>
    </source>
</evidence>
<dbReference type="GO" id="GO:0008324">
    <property type="term" value="F:monoatomic cation transmembrane transporter activity"/>
    <property type="evidence" value="ECO:0007669"/>
    <property type="project" value="InterPro"/>
</dbReference>
<dbReference type="Pfam" id="PF16916">
    <property type="entry name" value="ZT_dimer"/>
    <property type="match status" value="1"/>
</dbReference>
<dbReference type="InterPro" id="IPR036837">
    <property type="entry name" value="Cation_efflux_CTD_sf"/>
</dbReference>
<dbReference type="InterPro" id="IPR040177">
    <property type="entry name" value="SLC30A9"/>
</dbReference>
<comment type="subcellular location">
    <subcellularLocation>
        <location evidence="1">Membrane</location>
        <topology evidence="1">Multi-pass membrane protein</topology>
    </subcellularLocation>
</comment>
<evidence type="ECO:0000256" key="2">
    <source>
        <dbReference type="ARBA" id="ARBA00022448"/>
    </source>
</evidence>
<dbReference type="EMBL" id="MEUW01000015">
    <property type="protein sequence ID" value="OGC44582.1"/>
    <property type="molecule type" value="Genomic_DNA"/>
</dbReference>
<dbReference type="InterPro" id="IPR027469">
    <property type="entry name" value="Cation_efflux_TMD_sf"/>
</dbReference>
<evidence type="ECO:0000313" key="9">
    <source>
        <dbReference type="EMBL" id="OGC44582.1"/>
    </source>
</evidence>
<dbReference type="InterPro" id="IPR027470">
    <property type="entry name" value="Cation_efflux_CTD"/>
</dbReference>
<feature type="transmembrane region" description="Helical" evidence="6">
    <location>
        <begin position="39"/>
        <end position="58"/>
    </location>
</feature>
<reference evidence="9 10" key="1">
    <citation type="journal article" date="2016" name="Nat. Commun.">
        <title>Thousands of microbial genomes shed light on interconnected biogeochemical processes in an aquifer system.</title>
        <authorList>
            <person name="Anantharaman K."/>
            <person name="Brown C.T."/>
            <person name="Hug L.A."/>
            <person name="Sharon I."/>
            <person name="Castelle C.J."/>
            <person name="Probst A.J."/>
            <person name="Thomas B.C."/>
            <person name="Singh A."/>
            <person name="Wilkins M.J."/>
            <person name="Karaoz U."/>
            <person name="Brodie E.L."/>
            <person name="Williams K.H."/>
            <person name="Hubbard S.S."/>
            <person name="Banfield J.F."/>
        </authorList>
    </citation>
    <scope>NUCLEOTIDE SEQUENCE [LARGE SCALE GENOMIC DNA]</scope>
</reference>
<evidence type="ECO:0000256" key="3">
    <source>
        <dbReference type="ARBA" id="ARBA00022692"/>
    </source>
</evidence>
<dbReference type="GO" id="GO:0006829">
    <property type="term" value="P:zinc ion transport"/>
    <property type="evidence" value="ECO:0007669"/>
    <property type="project" value="InterPro"/>
</dbReference>
<evidence type="ECO:0000256" key="6">
    <source>
        <dbReference type="SAM" id="Phobius"/>
    </source>
</evidence>
<dbReference type="STRING" id="1802613.A2V54_03780"/>
<evidence type="ECO:0000256" key="5">
    <source>
        <dbReference type="ARBA" id="ARBA00023136"/>
    </source>
</evidence>
<comment type="caution">
    <text evidence="9">The sequence shown here is derived from an EMBL/GenBank/DDBJ whole genome shotgun (WGS) entry which is preliminary data.</text>
</comment>
<dbReference type="PANTHER" id="PTHR13414:SF9">
    <property type="entry name" value="PROTON-COUPLED ZINC ANTIPORTER SLC30A9, MITOCHONDRIAL"/>
    <property type="match status" value="1"/>
</dbReference>
<dbReference type="NCBIfam" id="TIGR01297">
    <property type="entry name" value="CDF"/>
    <property type="match status" value="1"/>
</dbReference>
<keyword evidence="4 6" id="KW-1133">Transmembrane helix</keyword>
<evidence type="ECO:0000259" key="7">
    <source>
        <dbReference type="Pfam" id="PF01545"/>
    </source>
</evidence>
<name>A0A1F4UI82_UNCKA</name>
<feature type="transmembrane region" description="Helical" evidence="6">
    <location>
        <begin position="197"/>
        <end position="216"/>
    </location>
</feature>
<dbReference type="InterPro" id="IPR002524">
    <property type="entry name" value="Cation_efflux"/>
</dbReference>
<gene>
    <name evidence="9" type="ORF">A2V54_03780</name>
</gene>
<dbReference type="InterPro" id="IPR058533">
    <property type="entry name" value="Cation_efflux_TM"/>
</dbReference>
<dbReference type="AlphaFoldDB" id="A0A1F4UI82"/>
<sequence length="307" mass="33725">MPKLKKITAKRVVLTSILVDASDVVLNTAVAILTGSVVMLAQLLEGVSDLLSSSLLYLGLRSSEAQPSRRHPFGRGKEIYFWSLISAFVMATLAAGLSFYFGYQRFLNPKPVENIYLTFAVLSLGLVFNGYAFSLSFRRILGKRDVRKIFALFFRTHLVATKNAFVLDLMGTVASLIGLISLGLYQATGILHFDAVGAMAIGVVLAFLAATLIAGIKNFIVGRSAPPEVEEEIRKIVLEEPEVEEVLDLKTMLVGGDSMLVNLEVHVMGSLTVDEAEVLIDRIKERLVKEVETIQHVQIELETPDKL</sequence>
<dbReference type="Proteomes" id="UP000176583">
    <property type="component" value="Unassembled WGS sequence"/>
</dbReference>
<dbReference type="Pfam" id="PF01545">
    <property type="entry name" value="Cation_efflux"/>
    <property type="match status" value="1"/>
</dbReference>
<dbReference type="SUPFAM" id="SSF161111">
    <property type="entry name" value="Cation efflux protein transmembrane domain-like"/>
    <property type="match status" value="1"/>
</dbReference>
<keyword evidence="3 6" id="KW-0812">Transmembrane</keyword>